<evidence type="ECO:0000313" key="1">
    <source>
        <dbReference type="EMBL" id="NIY67595.1"/>
    </source>
</evidence>
<gene>
    <name evidence="1" type="ORF">SMALB_5654</name>
</gene>
<organism evidence="1 2">
    <name type="scientific">Streptomyces malaysiensis</name>
    <dbReference type="NCBI Taxonomy" id="92644"/>
    <lineage>
        <taxon>Bacteria</taxon>
        <taxon>Bacillati</taxon>
        <taxon>Actinomycetota</taxon>
        <taxon>Actinomycetes</taxon>
        <taxon>Kitasatosporales</taxon>
        <taxon>Streptomycetaceae</taxon>
        <taxon>Streptomyces</taxon>
        <taxon>Streptomyces violaceusniger group</taxon>
    </lineage>
</organism>
<dbReference type="Proteomes" id="UP000536624">
    <property type="component" value="Unassembled WGS sequence"/>
</dbReference>
<evidence type="ECO:0000313" key="2">
    <source>
        <dbReference type="Proteomes" id="UP000536624"/>
    </source>
</evidence>
<reference evidence="1 2" key="1">
    <citation type="submission" date="2020-02" db="EMBL/GenBank/DDBJ databases">
        <title>Streptomyces malaysiensis DSM14702 (JHCC583434, PFL_A843) Genome sequencing and assembly.</title>
        <authorList>
            <person name="Samborskyy M."/>
        </authorList>
    </citation>
    <scope>NUCLEOTIDE SEQUENCE [LARGE SCALE GENOMIC DNA]</scope>
    <source>
        <strain evidence="1 2">DSM 14702</strain>
    </source>
</reference>
<name>A0A7X6AZ86_STRMQ</name>
<comment type="caution">
    <text evidence="1">The sequence shown here is derived from an EMBL/GenBank/DDBJ whole genome shotgun (WGS) entry which is preliminary data.</text>
</comment>
<dbReference type="EMBL" id="JAALLH010000001">
    <property type="protein sequence ID" value="NIY67595.1"/>
    <property type="molecule type" value="Genomic_DNA"/>
</dbReference>
<accession>A0A7X6AZ86</accession>
<dbReference type="AlphaFoldDB" id="A0A7X6AZ86"/>
<sequence>MFGASEVEVSGHHVHVAVEQPGENRLSSAVHNVITVQIGPDIDDVAAFDDEVGYACCGSVEHGPILEDCADCHCSSFHECSTAQAGRGGADAASALDNVDGRRCGHDAAAWRSRSHAGGALLVAVADNEPATDGVVRVRSNNNAGMAVCRERH</sequence>
<proteinExistence type="predicted"/>
<protein>
    <submittedName>
        <fullName evidence="1">Uncharacterized protein</fullName>
    </submittedName>
</protein>